<keyword evidence="5 9" id="KW-0812">Transmembrane</keyword>
<dbReference type="PANTHER" id="PTHR30487:SF0">
    <property type="entry name" value="PREPILIN LEADER PEPTIDASE_N-METHYLTRANSFERASE-RELATED"/>
    <property type="match status" value="1"/>
</dbReference>
<keyword evidence="3" id="KW-1003">Cell membrane</keyword>
<keyword evidence="14" id="KW-1185">Reference proteome</keyword>
<evidence type="ECO:0000313" key="14">
    <source>
        <dbReference type="Proteomes" id="UP001557484"/>
    </source>
</evidence>
<feature type="transmembrane region" description="Helical" evidence="10">
    <location>
        <begin position="266"/>
        <end position="291"/>
    </location>
</feature>
<evidence type="ECO:0000256" key="3">
    <source>
        <dbReference type="ARBA" id="ARBA00022475"/>
    </source>
</evidence>
<feature type="transmembrane region" description="Helical" evidence="10">
    <location>
        <begin position="136"/>
        <end position="153"/>
    </location>
</feature>
<comment type="subcellular location">
    <subcellularLocation>
        <location evidence="1">Cell inner membrane</location>
        <topology evidence="1">Multi-pass membrane protein</topology>
    </subcellularLocation>
    <subcellularLocation>
        <location evidence="9">Cell membrane</location>
        <topology evidence="9">Multi-pass membrane protein</topology>
    </subcellularLocation>
</comment>
<comment type="function">
    <text evidence="9">Plays an essential role in type IV pili and type II pseudopili formation by proteolytically removing the leader sequence from substrate proteins and subsequently monomethylating the alpha-amino group of the newly exposed N-terminal phenylalanine.</text>
</comment>
<accession>A0ABV3TUJ8</accession>
<keyword evidence="6 10" id="KW-1133">Transmembrane helix</keyword>
<dbReference type="InterPro" id="IPR010627">
    <property type="entry name" value="Prepilin_pept_A24_N"/>
</dbReference>
<dbReference type="GO" id="GO:0016787">
    <property type="term" value="F:hydrolase activity"/>
    <property type="evidence" value="ECO:0007669"/>
    <property type="project" value="UniProtKB-KW"/>
</dbReference>
<comment type="catalytic activity">
    <reaction evidence="9">
        <text>Typically cleaves a -Gly-|-Phe- bond to release an N-terminal, basic peptide of 5-8 residues from type IV prepilin, and then N-methylates the new N-terminal amino group, the methyl donor being S-adenosyl-L-methionine.</text>
        <dbReference type="EC" id="3.4.23.43"/>
    </reaction>
</comment>
<evidence type="ECO:0000256" key="1">
    <source>
        <dbReference type="ARBA" id="ARBA00004429"/>
    </source>
</evidence>
<feature type="transmembrane region" description="Helical" evidence="10">
    <location>
        <begin position="221"/>
        <end position="254"/>
    </location>
</feature>
<evidence type="ECO:0000256" key="10">
    <source>
        <dbReference type="SAM" id="Phobius"/>
    </source>
</evidence>
<evidence type="ECO:0000256" key="9">
    <source>
        <dbReference type="RuleBase" id="RU003794"/>
    </source>
</evidence>
<comment type="similarity">
    <text evidence="2 8">Belongs to the peptidase A24 family.</text>
</comment>
<sequence length="295" mass="32433">MTLFDTLAGIPTLVIGLTGILGLLIGSFFNVVIYRLPKMMEASWRQECEYLLSDDTSADPQGPEPAAFNLAIPNSHCPSCQAPIKIWQNIPVISYLLLRGRCASCDIKISPRYPVIEVITALISIFPLLVFGVTPYAFAIVLFSWMLLILTVIDIDHQLLPDQITLPLLWIGLLYHSIFGHIPITDALWGAMAGYMILWSVFWLFKIVTGKEGMGYGDFKLLAALGAWLGWQYVPLIILLSSVVGAVCGGLILAARRNSTSTPMPFGPYLAGAGWIAVFWGDTIIDTYLGFAGFR</sequence>
<feature type="transmembrane region" description="Helical" evidence="10">
    <location>
        <begin position="165"/>
        <end position="182"/>
    </location>
</feature>
<reference evidence="13 14" key="1">
    <citation type="journal article" date="2011" name="Int. J. Syst. Evol. Microbiol.">
        <title>Zhongshania antarctica gen. nov., sp. nov. and Zhongshania guokunii sp. nov., gammaproteobacteria respectively isolated from coastal attached (fast) ice and surface seawater of the Antarctic.</title>
        <authorList>
            <person name="Li H.J."/>
            <person name="Zhang X.Y."/>
            <person name="Chen C.X."/>
            <person name="Zhang Y.J."/>
            <person name="Gao Z.M."/>
            <person name="Yu Y."/>
            <person name="Chen X.L."/>
            <person name="Chen B."/>
            <person name="Zhang Y.Z."/>
        </authorList>
    </citation>
    <scope>NUCLEOTIDE SEQUENCE [LARGE SCALE GENOMIC DNA]</scope>
    <source>
        <strain evidence="13 14">R06B22</strain>
    </source>
</reference>
<name>A0ABV3TUJ8_9GAMM</name>
<dbReference type="EC" id="3.4.23.43" evidence="9"/>
<keyword evidence="9" id="KW-0645">Protease</keyword>
<comment type="caution">
    <text evidence="13">The sequence shown here is derived from an EMBL/GenBank/DDBJ whole genome shotgun (WGS) entry which is preliminary data.</text>
</comment>
<evidence type="ECO:0000256" key="4">
    <source>
        <dbReference type="ARBA" id="ARBA00022519"/>
    </source>
</evidence>
<keyword evidence="9" id="KW-0511">Multifunctional enzyme</keyword>
<gene>
    <name evidence="13" type="ORF">AB4875_05870</name>
</gene>
<evidence type="ECO:0000259" key="11">
    <source>
        <dbReference type="Pfam" id="PF01478"/>
    </source>
</evidence>
<dbReference type="RefSeq" id="WP_368375116.1">
    <property type="nucleotide sequence ID" value="NZ_JBFRYB010000001.1"/>
</dbReference>
<evidence type="ECO:0000256" key="6">
    <source>
        <dbReference type="ARBA" id="ARBA00022989"/>
    </source>
</evidence>
<feature type="domain" description="Prepilin peptidase A24 N-terminal" evidence="12">
    <location>
        <begin position="20"/>
        <end position="127"/>
    </location>
</feature>
<dbReference type="EC" id="2.1.1.-" evidence="9"/>
<dbReference type="Gene3D" id="1.20.120.1220">
    <property type="match status" value="1"/>
</dbReference>
<dbReference type="InterPro" id="IPR050882">
    <property type="entry name" value="Prepilin_peptidase/N-MTase"/>
</dbReference>
<evidence type="ECO:0000256" key="5">
    <source>
        <dbReference type="ARBA" id="ARBA00022692"/>
    </source>
</evidence>
<feature type="domain" description="Prepilin type IV endopeptidase peptidase" evidence="11">
    <location>
        <begin position="142"/>
        <end position="249"/>
    </location>
</feature>
<keyword evidence="9 13" id="KW-0378">Hydrolase</keyword>
<dbReference type="Pfam" id="PF06750">
    <property type="entry name" value="A24_N_bact"/>
    <property type="match status" value="1"/>
</dbReference>
<feature type="transmembrane region" description="Helical" evidence="10">
    <location>
        <begin position="188"/>
        <end position="209"/>
    </location>
</feature>
<keyword evidence="4" id="KW-0997">Cell inner membrane</keyword>
<dbReference type="PRINTS" id="PR00864">
    <property type="entry name" value="PREPILNPTASE"/>
</dbReference>
<dbReference type="Pfam" id="PF01478">
    <property type="entry name" value="Peptidase_A24"/>
    <property type="match status" value="1"/>
</dbReference>
<evidence type="ECO:0000256" key="7">
    <source>
        <dbReference type="ARBA" id="ARBA00023136"/>
    </source>
</evidence>
<feature type="transmembrane region" description="Helical" evidence="10">
    <location>
        <begin position="12"/>
        <end position="36"/>
    </location>
</feature>
<dbReference type="Proteomes" id="UP001557484">
    <property type="component" value="Unassembled WGS sequence"/>
</dbReference>
<organism evidence="13 14">
    <name type="scientific">Zhongshania arctica</name>
    <dbReference type="NCBI Taxonomy" id="3238302"/>
    <lineage>
        <taxon>Bacteria</taxon>
        <taxon>Pseudomonadati</taxon>
        <taxon>Pseudomonadota</taxon>
        <taxon>Gammaproteobacteria</taxon>
        <taxon>Cellvibrionales</taxon>
        <taxon>Spongiibacteraceae</taxon>
        <taxon>Zhongshania</taxon>
    </lineage>
</organism>
<keyword evidence="7 10" id="KW-0472">Membrane</keyword>
<keyword evidence="9" id="KW-0489">Methyltransferase</keyword>
<protein>
    <recommendedName>
        <fullName evidence="9">Prepilin leader peptidase/N-methyltransferase</fullName>
        <ecNumber evidence="9">2.1.1.-</ecNumber>
        <ecNumber evidence="9">3.4.23.43</ecNumber>
    </recommendedName>
</protein>
<dbReference type="InterPro" id="IPR014032">
    <property type="entry name" value="Peptidase_A24A_bac"/>
</dbReference>
<evidence type="ECO:0000259" key="12">
    <source>
        <dbReference type="Pfam" id="PF06750"/>
    </source>
</evidence>
<evidence type="ECO:0000313" key="13">
    <source>
        <dbReference type="EMBL" id="MEX1665005.1"/>
    </source>
</evidence>
<dbReference type="EMBL" id="JBFRYB010000001">
    <property type="protein sequence ID" value="MEX1665005.1"/>
    <property type="molecule type" value="Genomic_DNA"/>
</dbReference>
<dbReference type="InterPro" id="IPR000045">
    <property type="entry name" value="Prepilin_IV_endopep_pep"/>
</dbReference>
<evidence type="ECO:0000256" key="2">
    <source>
        <dbReference type="ARBA" id="ARBA00005801"/>
    </source>
</evidence>
<evidence type="ECO:0000256" key="8">
    <source>
        <dbReference type="RuleBase" id="RU003793"/>
    </source>
</evidence>
<dbReference type="PANTHER" id="PTHR30487">
    <property type="entry name" value="TYPE 4 PREPILIN-LIKE PROTEINS LEADER PEPTIDE-PROCESSING ENZYME"/>
    <property type="match status" value="1"/>
</dbReference>
<proteinExistence type="inferred from homology"/>
<keyword evidence="9" id="KW-0808">Transferase</keyword>